<keyword evidence="2" id="KW-0812">Transmembrane</keyword>
<gene>
    <name evidence="3" type="ORF">BFG52_11115</name>
</gene>
<sequence length="198" mass="22004">MAHQKNNSVRILPSSAKKTAKPVVLYALLGFLGGILTICLIIFLYFYFDQETDQTQSSVKTPSKSHIEENDADRTAIRLNDSQAATEEQDYENQVDEQQLSSLFKPVPPTVAAKEPVKNHSSPFDTMLGQAPQTRSAQNTKNPETKPEHDRTKKIEKSVEKERPTTPVKPSSLDSLNIENELKSAQSNSSRAAMSKSD</sequence>
<accession>A0A1B2M0Z1</accession>
<dbReference type="Proteomes" id="UP000093391">
    <property type="component" value="Chromosome"/>
</dbReference>
<dbReference type="STRING" id="1789224.BFG52_11115"/>
<keyword evidence="4" id="KW-1185">Reference proteome</keyword>
<protein>
    <submittedName>
        <fullName evidence="3">Uncharacterized protein</fullName>
    </submittedName>
</protein>
<evidence type="ECO:0000313" key="3">
    <source>
        <dbReference type="EMBL" id="AOA58848.1"/>
    </source>
</evidence>
<feature type="compositionally biased region" description="Polar residues" evidence="1">
    <location>
        <begin position="168"/>
        <end position="192"/>
    </location>
</feature>
<dbReference type="AlphaFoldDB" id="A0A1B2M0Z1"/>
<feature type="region of interest" description="Disordered" evidence="1">
    <location>
        <begin position="113"/>
        <end position="198"/>
    </location>
</feature>
<feature type="compositionally biased region" description="Polar residues" evidence="1">
    <location>
        <begin position="131"/>
        <end position="142"/>
    </location>
</feature>
<dbReference type="RefSeq" id="WP_067556082.1">
    <property type="nucleotide sequence ID" value="NZ_CP016895.1"/>
</dbReference>
<organism evidence="3 4">
    <name type="scientific">Acinetobacter larvae</name>
    <dbReference type="NCBI Taxonomy" id="1789224"/>
    <lineage>
        <taxon>Bacteria</taxon>
        <taxon>Pseudomonadati</taxon>
        <taxon>Pseudomonadota</taxon>
        <taxon>Gammaproteobacteria</taxon>
        <taxon>Moraxellales</taxon>
        <taxon>Moraxellaceae</taxon>
        <taxon>Acinetobacter</taxon>
    </lineage>
</organism>
<evidence type="ECO:0000256" key="2">
    <source>
        <dbReference type="SAM" id="Phobius"/>
    </source>
</evidence>
<evidence type="ECO:0000313" key="4">
    <source>
        <dbReference type="Proteomes" id="UP000093391"/>
    </source>
</evidence>
<feature type="region of interest" description="Disordered" evidence="1">
    <location>
        <begin position="56"/>
        <end position="76"/>
    </location>
</feature>
<dbReference type="OrthoDB" id="6687435at2"/>
<name>A0A1B2M0Z1_9GAMM</name>
<keyword evidence="2" id="KW-0472">Membrane</keyword>
<proteinExistence type="predicted"/>
<dbReference type="KEGG" id="ala:BFG52_11115"/>
<evidence type="ECO:0000256" key="1">
    <source>
        <dbReference type="SAM" id="MobiDB-lite"/>
    </source>
</evidence>
<feature type="compositionally biased region" description="Basic and acidic residues" evidence="1">
    <location>
        <begin position="143"/>
        <end position="164"/>
    </location>
</feature>
<keyword evidence="2" id="KW-1133">Transmembrane helix</keyword>
<reference evidence="3 4" key="1">
    <citation type="submission" date="2016-08" db="EMBL/GenBank/DDBJ databases">
        <authorList>
            <person name="Seilhamer J.J."/>
        </authorList>
    </citation>
    <scope>NUCLEOTIDE SEQUENCE [LARGE SCALE GENOMIC DNA]</scope>
    <source>
        <strain evidence="3 4">BRTC-1</strain>
    </source>
</reference>
<feature type="compositionally biased region" description="Basic and acidic residues" evidence="1">
    <location>
        <begin position="65"/>
        <end position="76"/>
    </location>
</feature>
<feature type="transmembrane region" description="Helical" evidence="2">
    <location>
        <begin position="23"/>
        <end position="48"/>
    </location>
</feature>
<dbReference type="EMBL" id="CP016895">
    <property type="protein sequence ID" value="AOA58848.1"/>
    <property type="molecule type" value="Genomic_DNA"/>
</dbReference>